<evidence type="ECO:0000313" key="2">
    <source>
        <dbReference type="EMBL" id="KDO34319.1"/>
    </source>
</evidence>
<keyword evidence="3" id="KW-1185">Reference proteome</keyword>
<dbReference type="AlphaFoldDB" id="A0A067CUE8"/>
<dbReference type="KEGG" id="spar:SPRG_01454"/>
<organism evidence="2 3">
    <name type="scientific">Saprolegnia parasitica (strain CBS 223.65)</name>
    <dbReference type="NCBI Taxonomy" id="695850"/>
    <lineage>
        <taxon>Eukaryota</taxon>
        <taxon>Sar</taxon>
        <taxon>Stramenopiles</taxon>
        <taxon>Oomycota</taxon>
        <taxon>Saprolegniomycetes</taxon>
        <taxon>Saprolegniales</taxon>
        <taxon>Saprolegniaceae</taxon>
        <taxon>Saprolegnia</taxon>
    </lineage>
</organism>
<feature type="region of interest" description="Disordered" evidence="1">
    <location>
        <begin position="242"/>
        <end position="289"/>
    </location>
</feature>
<feature type="compositionally biased region" description="Polar residues" evidence="1">
    <location>
        <begin position="254"/>
        <end position="270"/>
    </location>
</feature>
<proteinExistence type="predicted"/>
<gene>
    <name evidence="2" type="ORF">SPRG_01454</name>
</gene>
<evidence type="ECO:0000256" key="1">
    <source>
        <dbReference type="SAM" id="MobiDB-lite"/>
    </source>
</evidence>
<dbReference type="EMBL" id="KK583191">
    <property type="protein sequence ID" value="KDO34319.1"/>
    <property type="molecule type" value="Genomic_DNA"/>
</dbReference>
<dbReference type="Proteomes" id="UP000030745">
    <property type="component" value="Unassembled WGS sequence"/>
</dbReference>
<dbReference type="GeneID" id="24124042"/>
<dbReference type="VEuPathDB" id="FungiDB:SPRG_01454"/>
<protein>
    <submittedName>
        <fullName evidence="2">Uncharacterized protein</fullName>
    </submittedName>
</protein>
<dbReference type="RefSeq" id="XP_012195056.1">
    <property type="nucleotide sequence ID" value="XM_012339666.1"/>
</dbReference>
<reference evidence="2 3" key="1">
    <citation type="journal article" date="2013" name="PLoS Genet.">
        <title>Distinctive expansion of potential virulence genes in the genome of the oomycete fish pathogen Saprolegnia parasitica.</title>
        <authorList>
            <person name="Jiang R.H."/>
            <person name="de Bruijn I."/>
            <person name="Haas B.J."/>
            <person name="Belmonte R."/>
            <person name="Lobach L."/>
            <person name="Christie J."/>
            <person name="van den Ackerveken G."/>
            <person name="Bottin A."/>
            <person name="Bulone V."/>
            <person name="Diaz-Moreno S.M."/>
            <person name="Dumas B."/>
            <person name="Fan L."/>
            <person name="Gaulin E."/>
            <person name="Govers F."/>
            <person name="Grenville-Briggs L.J."/>
            <person name="Horner N.R."/>
            <person name="Levin J.Z."/>
            <person name="Mammella M."/>
            <person name="Meijer H.J."/>
            <person name="Morris P."/>
            <person name="Nusbaum C."/>
            <person name="Oome S."/>
            <person name="Phillips A.J."/>
            <person name="van Rooyen D."/>
            <person name="Rzeszutek E."/>
            <person name="Saraiva M."/>
            <person name="Secombes C.J."/>
            <person name="Seidl M.F."/>
            <person name="Snel B."/>
            <person name="Stassen J.H."/>
            <person name="Sykes S."/>
            <person name="Tripathy S."/>
            <person name="van den Berg H."/>
            <person name="Vega-Arreguin J.C."/>
            <person name="Wawra S."/>
            <person name="Young S.K."/>
            <person name="Zeng Q."/>
            <person name="Dieguez-Uribeondo J."/>
            <person name="Russ C."/>
            <person name="Tyler B.M."/>
            <person name="van West P."/>
        </authorList>
    </citation>
    <scope>NUCLEOTIDE SEQUENCE [LARGE SCALE GENOMIC DNA]</scope>
    <source>
        <strain evidence="2 3">CBS 223.65</strain>
    </source>
</reference>
<evidence type="ECO:0000313" key="3">
    <source>
        <dbReference type="Proteomes" id="UP000030745"/>
    </source>
</evidence>
<accession>A0A067CUE8</accession>
<sequence length="396" mass="42379">MDSNTNPVVPAAGTATPRRQAARGRPTRDAQIAASPRRPNHSLVFDKSALVTPSGNGGTALRFHAVKFRLDTITMYRNDYPTDTESQLTDVSIATMVWHLVRCIMGNDAIIGRMATAVQPMWTYVVPSTIGTAMAHVPAATGDHAMRDHVWVHVDIKSYAVQLFNTTEGPLGDILADPSTNRLYVISTNSVRRHVVDDRVQLVGADWFLEAFRVMSDVELTNIVRSVTNCCLDKGSSYNVQPVAPLPRVPNRATIPSSPPRNGSDSESGTPGSGKQAKRKATTVLQDQPAAQVRRLDPALYTPAAAPVVVAPAAAPVVVAPAAAPVAVAHAAAEALDTPPQVVTPASHTELLAAVQDLRGEIARLRGLPERVLAIEATMASDKVLIEELMARMDLL</sequence>
<name>A0A067CUE8_SAPPC</name>
<feature type="region of interest" description="Disordered" evidence="1">
    <location>
        <begin position="1"/>
        <end position="38"/>
    </location>
</feature>